<feature type="region of interest" description="Disordered" evidence="1">
    <location>
        <begin position="218"/>
        <end position="240"/>
    </location>
</feature>
<comment type="caution">
    <text evidence="2">The sequence shown here is derived from an EMBL/GenBank/DDBJ whole genome shotgun (WGS) entry which is preliminary data.</text>
</comment>
<dbReference type="CDD" id="cd06257">
    <property type="entry name" value="DnaJ"/>
    <property type="match status" value="1"/>
</dbReference>
<dbReference type="AlphaFoldDB" id="A0A9Q0HVE4"/>
<sequence>MAVSSSLPSERKHWWLTNRKVVERYIREARVLVSTHNQSDAIAALNLIDSALSLSPRFEPALELKARSLLILRRYKDIADMLQDYIPSCYKTEEESLTGSSGSGSTLSGGGGSGDLAALGRAKLLSPGRERSAVLNGSRSFRCFSVSDLKRRVLAGITRNGDKDSMWRYLILGEACSHLGLMEDAMVLLQTARRLASAAFRRESNGLSDDSFSASSIPLPVSNPNQNSNTKPQPASQQQFEPEYTTQLLAHVKLLLRRRAAALAALEAGLHSEAVRHFSKILDSRCGVPVPFAAACLVGRAAANRAAGRLAEAVSDCNRALALDPSSIPALRTRASLFEMLHALPDCLRDLDHLKLLYDSILRDGKLPGPPWRWPHQDIRLREIPMSLRALTSRIQELRSRIAAGEGSNLDYYALLGLRRGCTRSELERAHLLLSLKHKPEKAIGFADRLEIVDEYRDLDAVRDQAKMSASILYRMLQKGYLCILADVSAEEEAEKQRAKEAAQAALAKPKIVNPESSVGECNVGITENNAKQVLSKVVTSAVSSAPPVYQGVFCRDLAVVGSLLSRAMPLKYEALSC</sequence>
<dbReference type="Proteomes" id="UP001151287">
    <property type="component" value="Unassembled WGS sequence"/>
</dbReference>
<dbReference type="PANTHER" id="PTHR46816:SF1">
    <property type="entry name" value="TETRATRICOPEPTIDE REPEAT (TPR)-LIKE SUPERFAMILY PROTEIN"/>
    <property type="match status" value="1"/>
</dbReference>
<gene>
    <name evidence="2" type="ORF">LUZ63_007810</name>
</gene>
<dbReference type="InterPro" id="IPR036869">
    <property type="entry name" value="J_dom_sf"/>
</dbReference>
<dbReference type="InterPro" id="IPR011990">
    <property type="entry name" value="TPR-like_helical_dom_sf"/>
</dbReference>
<dbReference type="SMART" id="SM00028">
    <property type="entry name" value="TPR"/>
    <property type="match status" value="2"/>
</dbReference>
<evidence type="ECO:0000313" key="2">
    <source>
        <dbReference type="EMBL" id="KAJ1699298.1"/>
    </source>
</evidence>
<dbReference type="Gene3D" id="1.25.40.10">
    <property type="entry name" value="Tetratricopeptide repeat domain"/>
    <property type="match status" value="1"/>
</dbReference>
<accession>A0A9Q0HVE4</accession>
<organism evidence="2 3">
    <name type="scientific">Rhynchospora breviuscula</name>
    <dbReference type="NCBI Taxonomy" id="2022672"/>
    <lineage>
        <taxon>Eukaryota</taxon>
        <taxon>Viridiplantae</taxon>
        <taxon>Streptophyta</taxon>
        <taxon>Embryophyta</taxon>
        <taxon>Tracheophyta</taxon>
        <taxon>Spermatophyta</taxon>
        <taxon>Magnoliopsida</taxon>
        <taxon>Liliopsida</taxon>
        <taxon>Poales</taxon>
        <taxon>Cyperaceae</taxon>
        <taxon>Cyperoideae</taxon>
        <taxon>Rhynchosporeae</taxon>
        <taxon>Rhynchospora</taxon>
    </lineage>
</organism>
<evidence type="ECO:0000256" key="1">
    <source>
        <dbReference type="SAM" id="MobiDB-lite"/>
    </source>
</evidence>
<dbReference type="GO" id="GO:0005783">
    <property type="term" value="C:endoplasmic reticulum"/>
    <property type="evidence" value="ECO:0007669"/>
    <property type="project" value="UniProtKB-ARBA"/>
</dbReference>
<keyword evidence="3" id="KW-1185">Reference proteome</keyword>
<dbReference type="PANTHER" id="PTHR46816">
    <property type="entry name" value="OS01G0273500 PROTEIN"/>
    <property type="match status" value="1"/>
</dbReference>
<name>A0A9Q0HVE4_9POAL</name>
<reference evidence="2" key="1">
    <citation type="journal article" date="2022" name="Cell">
        <title>Repeat-based holocentromeres influence genome architecture and karyotype evolution.</title>
        <authorList>
            <person name="Hofstatter P.G."/>
            <person name="Thangavel G."/>
            <person name="Lux T."/>
            <person name="Neumann P."/>
            <person name="Vondrak T."/>
            <person name="Novak P."/>
            <person name="Zhang M."/>
            <person name="Costa L."/>
            <person name="Castellani M."/>
            <person name="Scott A."/>
            <person name="Toegelov H."/>
            <person name="Fuchs J."/>
            <person name="Mata-Sucre Y."/>
            <person name="Dias Y."/>
            <person name="Vanzela A.L.L."/>
            <person name="Huettel B."/>
            <person name="Almeida C.C.S."/>
            <person name="Simkova H."/>
            <person name="Souza G."/>
            <person name="Pedrosa-Harand A."/>
            <person name="Macas J."/>
            <person name="Mayer K.F.X."/>
            <person name="Houben A."/>
            <person name="Marques A."/>
        </authorList>
    </citation>
    <scope>NUCLEOTIDE SEQUENCE</scope>
    <source>
        <strain evidence="2">RhyBre1mFocal</strain>
    </source>
</reference>
<dbReference type="InterPro" id="IPR019734">
    <property type="entry name" value="TPR_rpt"/>
</dbReference>
<evidence type="ECO:0008006" key="4">
    <source>
        <dbReference type="Google" id="ProtNLM"/>
    </source>
</evidence>
<dbReference type="SUPFAM" id="SSF48452">
    <property type="entry name" value="TPR-like"/>
    <property type="match status" value="1"/>
</dbReference>
<dbReference type="OrthoDB" id="1903421at2759"/>
<protein>
    <recommendedName>
        <fullName evidence="4">J domain-containing protein</fullName>
    </recommendedName>
</protein>
<dbReference type="EMBL" id="JAMQYH010000002">
    <property type="protein sequence ID" value="KAJ1699298.1"/>
    <property type="molecule type" value="Genomic_DNA"/>
</dbReference>
<evidence type="ECO:0000313" key="3">
    <source>
        <dbReference type="Proteomes" id="UP001151287"/>
    </source>
</evidence>
<proteinExistence type="predicted"/>
<dbReference type="SUPFAM" id="SSF46565">
    <property type="entry name" value="Chaperone J-domain"/>
    <property type="match status" value="1"/>
</dbReference>
<dbReference type="InterPro" id="IPR001623">
    <property type="entry name" value="DnaJ_domain"/>
</dbReference>